<dbReference type="Gene3D" id="3.30.460.10">
    <property type="entry name" value="Beta Polymerase, domain 2"/>
    <property type="match status" value="1"/>
</dbReference>
<dbReference type="InterPro" id="IPR002934">
    <property type="entry name" value="Polymerase_NTP_transf_dom"/>
</dbReference>
<dbReference type="EMBL" id="WHUV01000002">
    <property type="protein sequence ID" value="MQA54849.1"/>
    <property type="molecule type" value="Genomic_DNA"/>
</dbReference>
<keyword evidence="2" id="KW-0808">Transferase</keyword>
<dbReference type="InterPro" id="IPR043519">
    <property type="entry name" value="NT_sf"/>
</dbReference>
<gene>
    <name evidence="2" type="ORF">GDH07_16150</name>
</gene>
<name>A0A7X1PMC0_9PSED</name>
<dbReference type="SUPFAM" id="SSF81301">
    <property type="entry name" value="Nucleotidyltransferase"/>
    <property type="match status" value="1"/>
</dbReference>
<dbReference type="RefSeq" id="WP_152898169.1">
    <property type="nucleotide sequence ID" value="NZ_WHUV01000002.1"/>
</dbReference>
<dbReference type="CDD" id="cd05403">
    <property type="entry name" value="NT_KNTase_like"/>
    <property type="match status" value="1"/>
</dbReference>
<accession>A0A7X1PMC0</accession>
<dbReference type="Proteomes" id="UP000486534">
    <property type="component" value="Unassembled WGS sequence"/>
</dbReference>
<sequence>MQMPSTFGVDAEGLIKLPPEPPLQPGFGALLDELCHSLGQPSLHSLYLYGSVARGEARVGISDLDLTLILRQPPAPGLLDELEQLRLQLQARHPEVSKIDFDIGHLEQALASDNRHSWGYWLKHHCRCLLGEDLRQHFAPFKPSREIALAVNGDFLAVLNDYATRIDHAPTPGQILRLQREASRKLLRATNLLRPEQEPSWPRSLDEHAQLFVRRYPQMKAVIDEFRQAAEATSPADAGFSSRLRQMAQWMSQQADTLCPRG</sequence>
<protein>
    <submittedName>
        <fullName evidence="2">Nucleotidyltransferase domain-containing protein</fullName>
    </submittedName>
</protein>
<feature type="domain" description="Polymerase nucleotidyl transferase" evidence="1">
    <location>
        <begin position="43"/>
        <end position="85"/>
    </location>
</feature>
<dbReference type="Pfam" id="PF01909">
    <property type="entry name" value="NTP_transf_2"/>
    <property type="match status" value="1"/>
</dbReference>
<proteinExistence type="predicted"/>
<comment type="caution">
    <text evidence="2">The sequence shown here is derived from an EMBL/GenBank/DDBJ whole genome shotgun (WGS) entry which is preliminary data.</text>
</comment>
<evidence type="ECO:0000313" key="2">
    <source>
        <dbReference type="EMBL" id="MQA54849.1"/>
    </source>
</evidence>
<dbReference type="AlphaFoldDB" id="A0A7X1PMC0"/>
<evidence type="ECO:0000313" key="3">
    <source>
        <dbReference type="Proteomes" id="UP000486534"/>
    </source>
</evidence>
<organism evidence="2 3">
    <name type="scientific">Pseudomonas piscis</name>
    <dbReference type="NCBI Taxonomy" id="2614538"/>
    <lineage>
        <taxon>Bacteria</taxon>
        <taxon>Pseudomonadati</taxon>
        <taxon>Pseudomonadota</taxon>
        <taxon>Gammaproteobacteria</taxon>
        <taxon>Pseudomonadales</taxon>
        <taxon>Pseudomonadaceae</taxon>
        <taxon>Pseudomonas</taxon>
    </lineage>
</organism>
<reference evidence="2 3" key="1">
    <citation type="submission" date="2019-10" db="EMBL/GenBank/DDBJ databases">
        <title>Pseudomonas dajingensis sp. nov., isolated from the profound head ulcers of farmed Murray cod (Maccullochella peelii peelii).</title>
        <authorList>
            <person name="Liu Y."/>
        </authorList>
    </citation>
    <scope>NUCLEOTIDE SEQUENCE [LARGE SCALE GENOMIC DNA]</scope>
    <source>
        <strain evidence="2 3">MC042</strain>
    </source>
</reference>
<dbReference type="GO" id="GO:0016779">
    <property type="term" value="F:nucleotidyltransferase activity"/>
    <property type="evidence" value="ECO:0007669"/>
    <property type="project" value="InterPro"/>
</dbReference>
<evidence type="ECO:0000259" key="1">
    <source>
        <dbReference type="Pfam" id="PF01909"/>
    </source>
</evidence>